<dbReference type="Proteomes" id="UP000242700">
    <property type="component" value="Unassembled WGS sequence"/>
</dbReference>
<keyword evidence="3 6" id="KW-0378">Hydrolase</keyword>
<evidence type="ECO:0000256" key="4">
    <source>
        <dbReference type="ARBA" id="ARBA00022833"/>
    </source>
</evidence>
<dbReference type="EMBL" id="FNFI01000012">
    <property type="protein sequence ID" value="SDK62197.1"/>
    <property type="molecule type" value="Genomic_DNA"/>
</dbReference>
<dbReference type="InterPro" id="IPR024087">
    <property type="entry name" value="Creatininase-like_sf"/>
</dbReference>
<keyword evidence="4" id="KW-0862">Zinc</keyword>
<evidence type="ECO:0000313" key="7">
    <source>
        <dbReference type="Proteomes" id="UP000242700"/>
    </source>
</evidence>
<reference evidence="7" key="1">
    <citation type="submission" date="2016-10" db="EMBL/GenBank/DDBJ databases">
        <authorList>
            <person name="Varghese N."/>
            <person name="Submissions S."/>
        </authorList>
    </citation>
    <scope>NUCLEOTIDE SEQUENCE [LARGE SCALE GENOMIC DNA]</scope>
    <source>
        <strain evidence="7">CGMCC 1.8911</strain>
    </source>
</reference>
<keyword evidence="2" id="KW-0479">Metal-binding</keyword>
<dbReference type="GO" id="GO:0009231">
    <property type="term" value="P:riboflavin biosynthetic process"/>
    <property type="evidence" value="ECO:0007669"/>
    <property type="project" value="TreeGrafter"/>
</dbReference>
<dbReference type="Gene3D" id="3.40.50.10310">
    <property type="entry name" value="Creatininase"/>
    <property type="match status" value="1"/>
</dbReference>
<gene>
    <name evidence="6" type="ORF">SAMN05216187_1124</name>
</gene>
<dbReference type="AlphaFoldDB" id="A0A1G9DEC6"/>
<sequence length="268" mass="30115">MKYYLHENKWEDIEKYLEDKTTIILPVGSVEQHGKHLPLGTDSLLAQEVAQDVAKATDTLIASPLWYGWAPHHMAYPGTVTLRPETLTDLVEDVLNSLIYHGFKKILIVNGHREANLPPLKIALGRVRNQTGAFIGIADPFYINAVAGKELSDVEPGGIGHAEELETSIMYDRFPDLCSPEKSVRNIPENHNKFLQHDPNVFTDKILTASDVDHYKSATNNIGVMGDATSADPEKGKIYQDRMVKNIIEFIKHLESLQVEIRERNIPL</sequence>
<evidence type="ECO:0000256" key="2">
    <source>
        <dbReference type="ARBA" id="ARBA00022723"/>
    </source>
</evidence>
<proteinExistence type="inferred from homology"/>
<dbReference type="GO" id="GO:0016811">
    <property type="term" value="F:hydrolase activity, acting on carbon-nitrogen (but not peptide) bonds, in linear amides"/>
    <property type="evidence" value="ECO:0007669"/>
    <property type="project" value="TreeGrafter"/>
</dbReference>
<dbReference type="RefSeq" id="WP_092599310.1">
    <property type="nucleotide sequence ID" value="NZ_FNFI01000012.1"/>
</dbReference>
<organism evidence="6 7">
    <name type="scientific">Jeotgalicoccus aerolatus</name>
    <dbReference type="NCBI Taxonomy" id="709510"/>
    <lineage>
        <taxon>Bacteria</taxon>
        <taxon>Bacillati</taxon>
        <taxon>Bacillota</taxon>
        <taxon>Bacilli</taxon>
        <taxon>Bacillales</taxon>
        <taxon>Staphylococcaceae</taxon>
        <taxon>Jeotgalicoccus</taxon>
    </lineage>
</organism>
<protein>
    <submittedName>
        <fullName evidence="6">Creatinine amidohydrolase</fullName>
    </submittedName>
</protein>
<comment type="cofactor">
    <cofactor evidence="1">
        <name>Zn(2+)</name>
        <dbReference type="ChEBI" id="CHEBI:29105"/>
    </cofactor>
</comment>
<accession>A0A1G9DEC6</accession>
<dbReference type="SUPFAM" id="SSF102215">
    <property type="entry name" value="Creatininase"/>
    <property type="match status" value="1"/>
</dbReference>
<evidence type="ECO:0000256" key="5">
    <source>
        <dbReference type="ARBA" id="ARBA00024029"/>
    </source>
</evidence>
<dbReference type="OrthoDB" id="9801445at2"/>
<dbReference type="PANTHER" id="PTHR35005:SF1">
    <property type="entry name" value="2-AMINO-5-FORMYLAMINO-6-RIBOSYLAMINOPYRIMIDIN-4(3H)-ONE 5'-MONOPHOSPHATE DEFORMYLASE"/>
    <property type="match status" value="1"/>
</dbReference>
<name>A0A1G9DEC6_9STAP</name>
<evidence type="ECO:0000256" key="3">
    <source>
        <dbReference type="ARBA" id="ARBA00022801"/>
    </source>
</evidence>
<evidence type="ECO:0000256" key="1">
    <source>
        <dbReference type="ARBA" id="ARBA00001947"/>
    </source>
</evidence>
<evidence type="ECO:0000313" key="6">
    <source>
        <dbReference type="EMBL" id="SDK62197.1"/>
    </source>
</evidence>
<dbReference type="STRING" id="586411.SAMN05216187_1124"/>
<dbReference type="GO" id="GO:0046872">
    <property type="term" value="F:metal ion binding"/>
    <property type="evidence" value="ECO:0007669"/>
    <property type="project" value="UniProtKB-KW"/>
</dbReference>
<comment type="similarity">
    <text evidence="5">Belongs to the creatininase superfamily.</text>
</comment>
<dbReference type="InterPro" id="IPR003785">
    <property type="entry name" value="Creatininase/forma_Hydrolase"/>
</dbReference>
<dbReference type="Pfam" id="PF02633">
    <property type="entry name" value="Creatininase"/>
    <property type="match status" value="1"/>
</dbReference>
<dbReference type="PANTHER" id="PTHR35005">
    <property type="entry name" value="3-DEHYDRO-SCYLLO-INOSOSE HYDROLASE"/>
    <property type="match status" value="1"/>
</dbReference>